<evidence type="ECO:0000313" key="1">
    <source>
        <dbReference type="EMBL" id="KHJ77229.1"/>
    </source>
</evidence>
<accession>A0A0B1RX32</accession>
<dbReference type="Proteomes" id="UP000053660">
    <property type="component" value="Unassembled WGS sequence"/>
</dbReference>
<reference evidence="1 2" key="1">
    <citation type="submission" date="2014-03" db="EMBL/GenBank/DDBJ databases">
        <title>Draft genome of the hookworm Oesophagostomum dentatum.</title>
        <authorList>
            <person name="Mitreva M."/>
        </authorList>
    </citation>
    <scope>NUCLEOTIDE SEQUENCE [LARGE SCALE GENOMIC DNA]</scope>
    <source>
        <strain evidence="1 2">OD-Hann</strain>
    </source>
</reference>
<gene>
    <name evidence="1" type="ORF">OESDEN_23151</name>
</gene>
<sequence>MTHQNAPTFASVDMASLIKRIKFMQRTSTGFQKMKKQSGRK</sequence>
<keyword evidence="2" id="KW-1185">Reference proteome</keyword>
<protein>
    <submittedName>
        <fullName evidence="1">Uncharacterized protein</fullName>
    </submittedName>
</protein>
<dbReference type="AlphaFoldDB" id="A0A0B1RX32"/>
<evidence type="ECO:0000313" key="2">
    <source>
        <dbReference type="Proteomes" id="UP000053660"/>
    </source>
</evidence>
<dbReference type="EMBL" id="KN610969">
    <property type="protein sequence ID" value="KHJ77229.1"/>
    <property type="molecule type" value="Genomic_DNA"/>
</dbReference>
<proteinExistence type="predicted"/>
<name>A0A0B1RX32_OESDE</name>
<organism evidence="1 2">
    <name type="scientific">Oesophagostomum dentatum</name>
    <name type="common">Nodular worm</name>
    <dbReference type="NCBI Taxonomy" id="61180"/>
    <lineage>
        <taxon>Eukaryota</taxon>
        <taxon>Metazoa</taxon>
        <taxon>Ecdysozoa</taxon>
        <taxon>Nematoda</taxon>
        <taxon>Chromadorea</taxon>
        <taxon>Rhabditida</taxon>
        <taxon>Rhabditina</taxon>
        <taxon>Rhabditomorpha</taxon>
        <taxon>Strongyloidea</taxon>
        <taxon>Strongylidae</taxon>
        <taxon>Oesophagostomum</taxon>
    </lineage>
</organism>